<keyword evidence="4" id="KW-1185">Reference proteome</keyword>
<protein>
    <submittedName>
        <fullName evidence="3">Uncharacterized protein</fullName>
    </submittedName>
</protein>
<dbReference type="EMBL" id="QMEB01000029">
    <property type="protein sequence ID" value="NMG19024.1"/>
    <property type="molecule type" value="Genomic_DNA"/>
</dbReference>
<keyword evidence="1" id="KW-1133">Transmembrane helix</keyword>
<keyword evidence="2" id="KW-0732">Signal</keyword>
<evidence type="ECO:0000313" key="4">
    <source>
        <dbReference type="Proteomes" id="UP000718564"/>
    </source>
</evidence>
<dbReference type="Proteomes" id="UP000718564">
    <property type="component" value="Unassembled WGS sequence"/>
</dbReference>
<evidence type="ECO:0000256" key="2">
    <source>
        <dbReference type="SAM" id="SignalP"/>
    </source>
</evidence>
<evidence type="ECO:0000313" key="3">
    <source>
        <dbReference type="EMBL" id="NMG19024.1"/>
    </source>
</evidence>
<keyword evidence="1" id="KW-0812">Transmembrane</keyword>
<evidence type="ECO:0000256" key="1">
    <source>
        <dbReference type="SAM" id="Phobius"/>
    </source>
</evidence>
<comment type="caution">
    <text evidence="3">The sequence shown here is derived from an EMBL/GenBank/DDBJ whole genome shotgun (WGS) entry which is preliminary data.</text>
</comment>
<accession>A0ABX1P3Z1</accession>
<dbReference type="RefSeq" id="WP_169154306.1">
    <property type="nucleotide sequence ID" value="NZ_CAWPJE010000392.1"/>
</dbReference>
<sequence>MKTAEKLAAGWLLTLGFMFLSLSASAVMQKNAMERPIEPSLRPVVALDESNEDAKYVLDNTAFNGLIFGVPTSVLGVWLALGVYRKTQHERKAIKAQTNDQLQSAFYRMIHENNGRITLMSFAMQLQLPPATAKQYLDEQAKVFNANFKVSEEGGVSYHFDV</sequence>
<organism evidence="3 4">
    <name type="scientific">Brasilonema bromeliae SPC951</name>
    <dbReference type="NCBI Taxonomy" id="385972"/>
    <lineage>
        <taxon>Bacteria</taxon>
        <taxon>Bacillati</taxon>
        <taxon>Cyanobacteriota</taxon>
        <taxon>Cyanophyceae</taxon>
        <taxon>Nostocales</taxon>
        <taxon>Scytonemataceae</taxon>
        <taxon>Brasilonema</taxon>
        <taxon>Bromeliae group (in: Brasilonema)</taxon>
    </lineage>
</organism>
<proteinExistence type="predicted"/>
<feature type="transmembrane region" description="Helical" evidence="1">
    <location>
        <begin position="62"/>
        <end position="84"/>
    </location>
</feature>
<reference evidence="3 4" key="1">
    <citation type="submission" date="2018-06" db="EMBL/GenBank/DDBJ databases">
        <title>Comparative genomics of Brasilonema spp. strains.</title>
        <authorList>
            <person name="Alvarenga D.O."/>
            <person name="Fiore M.F."/>
            <person name="Varani A.M."/>
        </authorList>
    </citation>
    <scope>NUCLEOTIDE SEQUENCE [LARGE SCALE GENOMIC DNA]</scope>
    <source>
        <strain evidence="3 4">SPC951</strain>
    </source>
</reference>
<feature type="signal peptide" evidence="2">
    <location>
        <begin position="1"/>
        <end position="26"/>
    </location>
</feature>
<feature type="chain" id="PRO_5045657578" evidence="2">
    <location>
        <begin position="27"/>
        <end position="162"/>
    </location>
</feature>
<keyword evidence="1" id="KW-0472">Membrane</keyword>
<name>A0ABX1P3Z1_9CYAN</name>
<gene>
    <name evidence="3" type="ORF">DP116_06015</name>
</gene>